<evidence type="ECO:0000313" key="3">
    <source>
        <dbReference type="Proteomes" id="UP001652409"/>
    </source>
</evidence>
<organism evidence="2 3">
    <name type="scientific">Blautia ammoniilytica</name>
    <dbReference type="NCBI Taxonomy" id="2981782"/>
    <lineage>
        <taxon>Bacteria</taxon>
        <taxon>Bacillati</taxon>
        <taxon>Bacillota</taxon>
        <taxon>Clostridia</taxon>
        <taxon>Lachnospirales</taxon>
        <taxon>Lachnospiraceae</taxon>
        <taxon>Blautia</taxon>
    </lineage>
</organism>
<name>A0ABT2TRE5_9FIRM</name>
<accession>A0ABT2TRE5</accession>
<protein>
    <recommendedName>
        <fullName evidence="4">Fibronectin type-III domain-containing protein</fullName>
    </recommendedName>
</protein>
<evidence type="ECO:0008006" key="4">
    <source>
        <dbReference type="Google" id="ProtNLM"/>
    </source>
</evidence>
<sequence>MKKTNRQTTKLLSLVMAILAVLCIISVPVKAQDYNHSFIITGPDTYRIAFGEDYRGKESVTTIRNQTTIPMRLDIQRSVARTKVVTPPKLKQFEWIENSVTNTSSGFVILEPGETISMTFIFRSDYSSGSSCMLTATRSNISDIGGKAFVQAQPIPVEGSISGALVDYGLNPDENARYFSLSLATKRYVNLELISNNKNQVTAWVYSKDNSTSHMAKLESDASADHFSGILDAGDYVLKLAYTRRQSTPARTEVFTLNISGREYIQATGVTLTCSSSNPSFDSRIKKKAKTFTITATTVPANSDDKLSCILADGNIPGSDYLISGNVEGQNQATFTITYGIASWAHYTYGYTRLSVKTEAGVLSNNVDIIGKAAAPVVSDVTSYYNKILFNKCQIGDSMYPSASQPVKVYMKSGKKWVLKATVKNGRPFQIKKLKPNTKYQFKFVSACKGPDGSLINGSSTVKTYRTGRKVKPAIRSISVSNVKVTYNSRFEKYMGKWTWRKYYTTRFTVNVQLKKQLPGTQGLYIDGVKCKGKGTSFKVNLSYSGNHRGRKTPINVIPYSNTSRDKGLGINAKTKVIIR</sequence>
<dbReference type="SUPFAM" id="SSF89260">
    <property type="entry name" value="Collagen-binding domain"/>
    <property type="match status" value="1"/>
</dbReference>
<keyword evidence="1" id="KW-0732">Signal</keyword>
<proteinExistence type="predicted"/>
<reference evidence="2 3" key="1">
    <citation type="journal article" date="2021" name="ISME Commun">
        <title>Automated analysis of genomic sequences facilitates high-throughput and comprehensive description of bacteria.</title>
        <authorList>
            <person name="Hitch T.C.A."/>
        </authorList>
    </citation>
    <scope>NUCLEOTIDE SEQUENCE [LARGE SCALE GENOMIC DNA]</scope>
    <source>
        <strain evidence="2 3">Sanger_23</strain>
    </source>
</reference>
<evidence type="ECO:0000313" key="2">
    <source>
        <dbReference type="EMBL" id="MCU6764637.1"/>
    </source>
</evidence>
<keyword evidence="3" id="KW-1185">Reference proteome</keyword>
<evidence type="ECO:0000256" key="1">
    <source>
        <dbReference type="SAM" id="SignalP"/>
    </source>
</evidence>
<feature type="signal peptide" evidence="1">
    <location>
        <begin position="1"/>
        <end position="31"/>
    </location>
</feature>
<feature type="chain" id="PRO_5047097331" description="Fibronectin type-III domain-containing protein" evidence="1">
    <location>
        <begin position="32"/>
        <end position="580"/>
    </location>
</feature>
<dbReference type="EMBL" id="JAOQJL010000006">
    <property type="protein sequence ID" value="MCU6764637.1"/>
    <property type="molecule type" value="Genomic_DNA"/>
</dbReference>
<dbReference type="Gene3D" id="2.60.120.380">
    <property type="match status" value="1"/>
</dbReference>
<dbReference type="Proteomes" id="UP001652409">
    <property type="component" value="Unassembled WGS sequence"/>
</dbReference>
<dbReference type="RefSeq" id="WP_158420832.1">
    <property type="nucleotide sequence ID" value="NZ_JAOQJL010000006.1"/>
</dbReference>
<comment type="caution">
    <text evidence="2">The sequence shown here is derived from an EMBL/GenBank/DDBJ whole genome shotgun (WGS) entry which is preliminary data.</text>
</comment>
<gene>
    <name evidence="2" type="ORF">OCV61_04340</name>
</gene>